<evidence type="ECO:0008006" key="3">
    <source>
        <dbReference type="Google" id="ProtNLM"/>
    </source>
</evidence>
<accession>A0AAW9CQY0</accession>
<reference evidence="1" key="1">
    <citation type="submission" date="2018-08" db="EMBL/GenBank/DDBJ databases">
        <title>Identification of Burkholderia cepacia strains that express a Burkholderia pseudomallei-like capsular polysaccharide.</title>
        <authorList>
            <person name="Burtnick M.N."/>
            <person name="Vongsouvath M."/>
            <person name="Newton P."/>
            <person name="Wuthiekanun V."/>
            <person name="Limmathurotsakul D."/>
            <person name="Brett P.J."/>
            <person name="Chantratita N."/>
            <person name="Dance D.A."/>
        </authorList>
    </citation>
    <scope>NUCLEOTIDE SEQUENCE</scope>
    <source>
        <strain evidence="1">SBXCC001</strain>
    </source>
</reference>
<organism evidence="1 2">
    <name type="scientific">Burkholderia thailandensis</name>
    <dbReference type="NCBI Taxonomy" id="57975"/>
    <lineage>
        <taxon>Bacteria</taxon>
        <taxon>Pseudomonadati</taxon>
        <taxon>Pseudomonadota</taxon>
        <taxon>Betaproteobacteria</taxon>
        <taxon>Burkholderiales</taxon>
        <taxon>Burkholderiaceae</taxon>
        <taxon>Burkholderia</taxon>
        <taxon>pseudomallei group</taxon>
    </lineage>
</organism>
<dbReference type="Proteomes" id="UP001272137">
    <property type="component" value="Unassembled WGS sequence"/>
</dbReference>
<comment type="caution">
    <text evidence="1">The sequence shown here is derived from an EMBL/GenBank/DDBJ whole genome shotgun (WGS) entry which is preliminary data.</text>
</comment>
<dbReference type="EMBL" id="QXCT01000001">
    <property type="protein sequence ID" value="MDW9252016.1"/>
    <property type="molecule type" value="Genomic_DNA"/>
</dbReference>
<evidence type="ECO:0000313" key="2">
    <source>
        <dbReference type="Proteomes" id="UP001272137"/>
    </source>
</evidence>
<dbReference type="AlphaFoldDB" id="A0AAW9CQY0"/>
<name>A0AAW9CQY0_BURTH</name>
<gene>
    <name evidence="1" type="ORF">C7S16_4991</name>
</gene>
<sequence length="70" mass="7809">MYRLIASWKCVIAMPAAVRPAAIAHRLMRAFGGALHAIHRTSGLRRRTECGSGARRAPVRLFITIQLIRN</sequence>
<protein>
    <recommendedName>
        <fullName evidence="3">Secreted protein</fullName>
    </recommendedName>
</protein>
<proteinExistence type="predicted"/>
<evidence type="ECO:0000313" key="1">
    <source>
        <dbReference type="EMBL" id="MDW9252016.1"/>
    </source>
</evidence>